<dbReference type="InterPro" id="IPR005181">
    <property type="entry name" value="SASA"/>
</dbReference>
<reference evidence="5" key="1">
    <citation type="submission" date="2016-10" db="EMBL/GenBank/DDBJ databases">
        <authorList>
            <person name="Varghese N."/>
            <person name="Submissions S."/>
        </authorList>
    </citation>
    <scope>NUCLEOTIDE SEQUENCE [LARGE SCALE GENOMIC DNA]</scope>
    <source>
        <strain evidence="5">DSM 22376</strain>
    </source>
</reference>
<dbReference type="EMBL" id="FNRD01000012">
    <property type="protein sequence ID" value="SEA92150.1"/>
    <property type="molecule type" value="Genomic_DNA"/>
</dbReference>
<dbReference type="Proteomes" id="UP000198951">
    <property type="component" value="Unassembled WGS sequence"/>
</dbReference>
<dbReference type="PANTHER" id="PTHR22901:SF0">
    <property type="entry name" value="SIALATE O-ACETYLESTERASE"/>
    <property type="match status" value="1"/>
</dbReference>
<evidence type="ECO:0000313" key="4">
    <source>
        <dbReference type="EMBL" id="SEA92150.1"/>
    </source>
</evidence>
<dbReference type="STRING" id="150146.SAMN05443667_1127"/>
<proteinExistence type="predicted"/>
<evidence type="ECO:0000259" key="3">
    <source>
        <dbReference type="Pfam" id="PF13472"/>
    </source>
</evidence>
<feature type="domain" description="Sialate O-acetylesterase" evidence="2">
    <location>
        <begin position="291"/>
        <end position="405"/>
    </location>
</feature>
<dbReference type="RefSeq" id="WP_245712078.1">
    <property type="nucleotide sequence ID" value="NZ_FNRD01000012.1"/>
</dbReference>
<name>A0A1H4F5E2_9FLAO</name>
<dbReference type="InterPro" id="IPR013830">
    <property type="entry name" value="SGNH_hydro"/>
</dbReference>
<dbReference type="Pfam" id="PF03629">
    <property type="entry name" value="SASA"/>
    <property type="match status" value="2"/>
</dbReference>
<evidence type="ECO:0000313" key="5">
    <source>
        <dbReference type="Proteomes" id="UP000198951"/>
    </source>
</evidence>
<dbReference type="InterPro" id="IPR036514">
    <property type="entry name" value="SGNH_hydro_sf"/>
</dbReference>
<dbReference type="PANTHER" id="PTHR22901">
    <property type="entry name" value="SIALATE O-ACETYLESTERASE"/>
    <property type="match status" value="1"/>
</dbReference>
<dbReference type="Pfam" id="PF13472">
    <property type="entry name" value="Lipase_GDSL_2"/>
    <property type="match status" value="1"/>
</dbReference>
<keyword evidence="1" id="KW-0378">Hydrolase</keyword>
<gene>
    <name evidence="4" type="ORF">SAMN05443667_1127</name>
</gene>
<dbReference type="Gene3D" id="3.40.50.1110">
    <property type="entry name" value="SGNH hydrolase"/>
    <property type="match status" value="2"/>
</dbReference>
<evidence type="ECO:0000259" key="2">
    <source>
        <dbReference type="Pfam" id="PF03629"/>
    </source>
</evidence>
<dbReference type="GO" id="GO:0001681">
    <property type="term" value="F:sialate O-acetylesterase activity"/>
    <property type="evidence" value="ECO:0007669"/>
    <property type="project" value="InterPro"/>
</dbReference>
<dbReference type="AlphaFoldDB" id="A0A1H4F5E2"/>
<organism evidence="4 5">
    <name type="scientific">Flavobacterium gillisiae</name>
    <dbReference type="NCBI Taxonomy" id="150146"/>
    <lineage>
        <taxon>Bacteria</taxon>
        <taxon>Pseudomonadati</taxon>
        <taxon>Bacteroidota</taxon>
        <taxon>Flavobacteriia</taxon>
        <taxon>Flavobacteriales</taxon>
        <taxon>Flavobacteriaceae</taxon>
        <taxon>Flavobacterium</taxon>
    </lineage>
</organism>
<dbReference type="InterPro" id="IPR039329">
    <property type="entry name" value="SIAE"/>
</dbReference>
<feature type="domain" description="SGNH hydrolase-type esterase" evidence="3">
    <location>
        <begin position="16"/>
        <end position="191"/>
    </location>
</feature>
<accession>A0A1H4F5E2</accession>
<feature type="domain" description="Sialate O-acetylesterase" evidence="2">
    <location>
        <begin position="466"/>
        <end position="554"/>
    </location>
</feature>
<sequence length="678" mass="76953">MQFTVSAQKTTIKVACIGDSVTAGYLLANSETESYPSQLQAIMGTNFEVKNFGCSGATLLKKGHKPYFKTQQCADAITFSPDVAIIHLGLNDTDPRNWPNHKEEFDADYTWLLDTLKKQNPAVKIYICQMTPIFSEHPRFKSGTRDWYWQIQSHITNIAKTNEVGLIDLHEKLYPRPDLFPDALHPTKEGANILAQTVYSAITQDFGGLKLPDFFTSNMVLQRNQPIVIYGSANGGNHVEVTFNQQKKEAITDQYGRWKVPFPAMSPGGTYEIKIQSNEETIILKNILIGDVWFCSGQSNMAFQLQNSKNGNTEIKKAIKNTTIRLFNYKNLIETEATAWDSIALLKTNQLKFFSGNWTVCDSTNAKDFSAIAYYFGKKITHDENVPIGLIEVAVGGSPIESWIDRYTLEHDDKVVDALTNWRKSDFFMPWVKERANTNLKNATNLKQRHPYEPCYNYEAGVDAFTKFPIKGVIWYQGESNAHNIELYEHLLPTLVQSWRKAWNADFPFYYVQLSGIDRPTWPAFRDAQNRLQKIIPNSGMAVSMDYGDSTNVHPIIKKEVADRMTLLALRYTYGKLVTANGPSPLKAIQKKEQITISFAFAKKLQTADNKELVGFELVNNKGTHIKTEAFIIKNQVIINIPKNEIIKTIMYAYEPFTRANLVNEANLPCSTFKLELN</sequence>
<dbReference type="SUPFAM" id="SSF52266">
    <property type="entry name" value="SGNH hydrolase"/>
    <property type="match status" value="2"/>
</dbReference>
<keyword evidence="5" id="KW-1185">Reference proteome</keyword>
<protein>
    <submittedName>
        <fullName evidence="4">Sialate O-acetylesterase</fullName>
    </submittedName>
</protein>
<dbReference type="GO" id="GO:0005975">
    <property type="term" value="P:carbohydrate metabolic process"/>
    <property type="evidence" value="ECO:0007669"/>
    <property type="project" value="TreeGrafter"/>
</dbReference>
<evidence type="ECO:0000256" key="1">
    <source>
        <dbReference type="ARBA" id="ARBA00022801"/>
    </source>
</evidence>